<evidence type="ECO:0000313" key="6">
    <source>
        <dbReference type="Proteomes" id="UP000627166"/>
    </source>
</evidence>
<proteinExistence type="predicted"/>
<comment type="caution">
    <text evidence="5">The sequence shown here is derived from an EMBL/GenBank/DDBJ whole genome shotgun (WGS) entry which is preliminary data.</text>
</comment>
<dbReference type="SMART" id="SM00345">
    <property type="entry name" value="HTH_GNTR"/>
    <property type="match status" value="1"/>
</dbReference>
<reference evidence="5 6" key="1">
    <citation type="submission" date="2020-08" db="EMBL/GenBank/DDBJ databases">
        <title>A Genomic Blueprint of the Chicken Gut Microbiome.</title>
        <authorList>
            <person name="Gilroy R."/>
            <person name="Ravi A."/>
            <person name="Getino M."/>
            <person name="Pursley I."/>
            <person name="Horton D.L."/>
            <person name="Alikhan N.-F."/>
            <person name="Baker D."/>
            <person name="Gharbi K."/>
            <person name="Hall N."/>
            <person name="Watson M."/>
            <person name="Adriaenssens E.M."/>
            <person name="Foster-Nyarko E."/>
            <person name="Jarju S."/>
            <person name="Secka A."/>
            <person name="Antonio M."/>
            <person name="Oren A."/>
            <person name="Chaudhuri R."/>
            <person name="La Ragione R.M."/>
            <person name="Hildebrand F."/>
            <person name="Pallen M.J."/>
        </authorList>
    </citation>
    <scope>NUCLEOTIDE SEQUENCE [LARGE SCALE GENOMIC DNA]</scope>
    <source>
        <strain evidence="5 6">N37</strain>
    </source>
</reference>
<dbReference type="Proteomes" id="UP000627166">
    <property type="component" value="Unassembled WGS sequence"/>
</dbReference>
<dbReference type="RefSeq" id="WP_191739625.1">
    <property type="nucleotide sequence ID" value="NZ_JACSQB010000045.1"/>
</dbReference>
<evidence type="ECO:0000259" key="4">
    <source>
        <dbReference type="PROSITE" id="PS50949"/>
    </source>
</evidence>
<evidence type="ECO:0000313" key="5">
    <source>
        <dbReference type="EMBL" id="MBD8046652.1"/>
    </source>
</evidence>
<dbReference type="CDD" id="cd07377">
    <property type="entry name" value="WHTH_GntR"/>
    <property type="match status" value="1"/>
</dbReference>
<feature type="domain" description="HTH gntR-type" evidence="4">
    <location>
        <begin position="9"/>
        <end position="77"/>
    </location>
</feature>
<keyword evidence="1" id="KW-0805">Transcription regulation</keyword>
<evidence type="ECO:0000256" key="2">
    <source>
        <dbReference type="ARBA" id="ARBA00023125"/>
    </source>
</evidence>
<dbReference type="InterPro" id="IPR036390">
    <property type="entry name" value="WH_DNA-bd_sf"/>
</dbReference>
<keyword evidence="6" id="KW-1185">Reference proteome</keyword>
<evidence type="ECO:0000256" key="1">
    <source>
        <dbReference type="ARBA" id="ARBA00023015"/>
    </source>
</evidence>
<name>A0ABR8YQW4_9CLOT</name>
<organism evidence="5 6">
    <name type="scientific">Clostridium faecium</name>
    <dbReference type="NCBI Taxonomy" id="2762223"/>
    <lineage>
        <taxon>Bacteria</taxon>
        <taxon>Bacillati</taxon>
        <taxon>Bacillota</taxon>
        <taxon>Clostridia</taxon>
        <taxon>Eubacteriales</taxon>
        <taxon>Clostridiaceae</taxon>
        <taxon>Clostridium</taxon>
    </lineage>
</organism>
<dbReference type="EMBL" id="JACSQB010000045">
    <property type="protein sequence ID" value="MBD8046652.1"/>
    <property type="molecule type" value="Genomic_DNA"/>
</dbReference>
<dbReference type="InterPro" id="IPR036388">
    <property type="entry name" value="WH-like_DNA-bd_sf"/>
</dbReference>
<dbReference type="Gene3D" id="1.10.10.10">
    <property type="entry name" value="Winged helix-like DNA-binding domain superfamily/Winged helix DNA-binding domain"/>
    <property type="match status" value="1"/>
</dbReference>
<accession>A0ABR8YQW4</accession>
<dbReference type="SUPFAM" id="SSF46785">
    <property type="entry name" value="Winged helix' DNA-binding domain"/>
    <property type="match status" value="1"/>
</dbReference>
<dbReference type="PROSITE" id="PS50949">
    <property type="entry name" value="HTH_GNTR"/>
    <property type="match status" value="1"/>
</dbReference>
<dbReference type="PANTHER" id="PTHR38445">
    <property type="entry name" value="HTH-TYPE TRANSCRIPTIONAL REPRESSOR YTRA"/>
    <property type="match status" value="1"/>
</dbReference>
<evidence type="ECO:0000256" key="3">
    <source>
        <dbReference type="ARBA" id="ARBA00023163"/>
    </source>
</evidence>
<gene>
    <name evidence="5" type="ORF">H9637_06280</name>
</gene>
<dbReference type="InterPro" id="IPR000524">
    <property type="entry name" value="Tscrpt_reg_HTH_GntR"/>
</dbReference>
<keyword evidence="3" id="KW-0804">Transcription</keyword>
<protein>
    <submittedName>
        <fullName evidence="5">GntR family transcriptional regulator</fullName>
    </submittedName>
</protein>
<dbReference type="Pfam" id="PF00392">
    <property type="entry name" value="GntR"/>
    <property type="match status" value="1"/>
</dbReference>
<keyword evidence="2" id="KW-0238">DNA-binding</keyword>
<sequence length="122" mass="14325">MKIEFDNNIPIYLQIMNMVKKQIIRGEIKEGDKIPSVREFAEMLQINPNTIQRTFQELEREGIVITKRGMGRYVTEDSEKIMEVKQEMSKEVIDNFLNGMKSLGFNDKEILEIVSKKIKKEN</sequence>
<dbReference type="PANTHER" id="PTHR38445:SF6">
    <property type="entry name" value="GNTR-FAMILY TRANSCRIPTIONAL REGULATOR"/>
    <property type="match status" value="1"/>
</dbReference>